<accession>H7EMB3</accession>
<feature type="compositionally biased region" description="Low complexity" evidence="4">
    <location>
        <begin position="214"/>
        <end position="229"/>
    </location>
</feature>
<dbReference type="OrthoDB" id="360612at2"/>
<dbReference type="PROSITE" id="PS50297">
    <property type="entry name" value="ANK_REP_REGION"/>
    <property type="match status" value="3"/>
</dbReference>
<dbReference type="InterPro" id="IPR051165">
    <property type="entry name" value="Multifunctional_ANK_Repeat"/>
</dbReference>
<dbReference type="PANTHER" id="PTHR24123:SF33">
    <property type="entry name" value="PROTEIN HOS4"/>
    <property type="match status" value="1"/>
</dbReference>
<name>H7EMB3_9SPIR</name>
<protein>
    <submittedName>
        <fullName evidence="6">Ankyrin</fullName>
    </submittedName>
</protein>
<evidence type="ECO:0000256" key="1">
    <source>
        <dbReference type="ARBA" id="ARBA00022737"/>
    </source>
</evidence>
<dbReference type="STRING" id="907348.TresaDRAFT_0335"/>
<feature type="signal peptide" evidence="5">
    <location>
        <begin position="1"/>
        <end position="22"/>
    </location>
</feature>
<feature type="region of interest" description="Disordered" evidence="4">
    <location>
        <begin position="171"/>
        <end position="269"/>
    </location>
</feature>
<dbReference type="EMBL" id="AGRW01000051">
    <property type="protein sequence ID" value="EIC01198.1"/>
    <property type="molecule type" value="Genomic_DNA"/>
</dbReference>
<dbReference type="SUPFAM" id="SSF48403">
    <property type="entry name" value="Ankyrin repeat"/>
    <property type="match status" value="1"/>
</dbReference>
<feature type="chain" id="PRO_5003609817" evidence="5">
    <location>
        <begin position="23"/>
        <end position="509"/>
    </location>
</feature>
<evidence type="ECO:0000256" key="2">
    <source>
        <dbReference type="ARBA" id="ARBA00023043"/>
    </source>
</evidence>
<comment type="caution">
    <text evidence="6">The sequence shown here is derived from an EMBL/GenBank/DDBJ whole genome shotgun (WGS) entry which is preliminary data.</text>
</comment>
<evidence type="ECO:0000256" key="3">
    <source>
        <dbReference type="PROSITE-ProRule" id="PRU00023"/>
    </source>
</evidence>
<keyword evidence="2 3" id="KW-0040">ANK repeat</keyword>
<dbReference type="eggNOG" id="COG0666">
    <property type="taxonomic scope" value="Bacteria"/>
</dbReference>
<feature type="repeat" description="ANK" evidence="3">
    <location>
        <begin position="448"/>
        <end position="481"/>
    </location>
</feature>
<feature type="repeat" description="ANK" evidence="3">
    <location>
        <begin position="350"/>
        <end position="383"/>
    </location>
</feature>
<dbReference type="PANTHER" id="PTHR24123">
    <property type="entry name" value="ANKYRIN REPEAT-CONTAINING"/>
    <property type="match status" value="1"/>
</dbReference>
<dbReference type="Gene3D" id="1.25.40.20">
    <property type="entry name" value="Ankyrin repeat-containing domain"/>
    <property type="match status" value="3"/>
</dbReference>
<proteinExistence type="predicted"/>
<evidence type="ECO:0000313" key="7">
    <source>
        <dbReference type="Proteomes" id="UP000003571"/>
    </source>
</evidence>
<evidence type="ECO:0000256" key="4">
    <source>
        <dbReference type="SAM" id="MobiDB-lite"/>
    </source>
</evidence>
<dbReference type="InterPro" id="IPR002110">
    <property type="entry name" value="Ankyrin_rpt"/>
</dbReference>
<dbReference type="Pfam" id="PF12796">
    <property type="entry name" value="Ank_2"/>
    <property type="match status" value="1"/>
</dbReference>
<dbReference type="RefSeq" id="WP_002705395.1">
    <property type="nucleotide sequence ID" value="NZ_AGRW01000051.1"/>
</dbReference>
<evidence type="ECO:0000256" key="5">
    <source>
        <dbReference type="SAM" id="SignalP"/>
    </source>
</evidence>
<sequence>MAGKRLAVVASFVMSAFALAFAKESKSDKFFTLVESPTTTARDIKKEISGMEGLTRGDDKETLLMAALKADRGVAVITAILESGVDADKKTKQKKTAVMYACQYSSDAEVVDKVICYGTLTKGARKKRILAKDKSGMNSFAYLKKNQNASSVEHILAVLAKYADVPKDFSGAKAEPAADIPPKNEEPVPVPVPIEEPVAKTENVSATDEAVPDANPAPVESAPSPAAQAEESKIPVEEAFSAPVVEEAAVPERTEDAGGADDNGGKEARKEISPYRSVYLYDFADDGSDEGLIPIAIEIEGDSMRKRIESVNEQDSDGRTKLMIAARDGNIPLMKDLIYSGASIDMSDKDGWTALMFAARHQGDRKTVDFLLSNGANFRKKNGFGVTALMLAAVYNPEPSVTEALLEGRSATESDVRGAFVQAVAAESPLSVLSVFLARGISLNTPFDDKTPLMYAAESNRTTAVIGWLLSNGASKNYRTIDGKSAFDFAAENRKLPHDETYWALSVRK</sequence>
<dbReference type="InterPro" id="IPR036770">
    <property type="entry name" value="Ankyrin_rpt-contain_sf"/>
</dbReference>
<dbReference type="Pfam" id="PF00023">
    <property type="entry name" value="Ank"/>
    <property type="match status" value="1"/>
</dbReference>
<organism evidence="6 7">
    <name type="scientific">Treponema saccharophilum DSM 2985</name>
    <dbReference type="NCBI Taxonomy" id="907348"/>
    <lineage>
        <taxon>Bacteria</taxon>
        <taxon>Pseudomonadati</taxon>
        <taxon>Spirochaetota</taxon>
        <taxon>Spirochaetia</taxon>
        <taxon>Spirochaetales</taxon>
        <taxon>Treponemataceae</taxon>
        <taxon>Treponema</taxon>
    </lineage>
</organism>
<gene>
    <name evidence="6" type="ORF">TresaDRAFT_0335</name>
</gene>
<keyword evidence="1" id="KW-0677">Repeat</keyword>
<dbReference type="PROSITE" id="PS50088">
    <property type="entry name" value="ANK_REPEAT"/>
    <property type="match status" value="3"/>
</dbReference>
<keyword evidence="7" id="KW-1185">Reference proteome</keyword>
<keyword evidence="5" id="KW-0732">Signal</keyword>
<reference evidence="6 7" key="1">
    <citation type="submission" date="2011-09" db="EMBL/GenBank/DDBJ databases">
        <title>The draft genome of Treponema saccharophilum DSM 2985.</title>
        <authorList>
            <consortium name="US DOE Joint Genome Institute (JGI-PGF)"/>
            <person name="Lucas S."/>
            <person name="Copeland A."/>
            <person name="Lapidus A."/>
            <person name="Glavina del Rio T."/>
            <person name="Dalin E."/>
            <person name="Tice H."/>
            <person name="Bruce D."/>
            <person name="Goodwin L."/>
            <person name="Pitluck S."/>
            <person name="Peters L."/>
            <person name="Kyrpides N."/>
            <person name="Mavromatis K."/>
            <person name="Ivanova N."/>
            <person name="Markowitz V."/>
            <person name="Cheng J.-F."/>
            <person name="Hugenholtz P."/>
            <person name="Woyke T."/>
            <person name="Wu D."/>
            <person name="Gronow S."/>
            <person name="Wellnitz S."/>
            <person name="Brambilla E."/>
            <person name="Klenk H.-P."/>
            <person name="Eisen J.A."/>
        </authorList>
    </citation>
    <scope>NUCLEOTIDE SEQUENCE [LARGE SCALE GENOMIC DNA]</scope>
    <source>
        <strain evidence="6 7">DSM 2985</strain>
    </source>
</reference>
<dbReference type="SMART" id="SM00248">
    <property type="entry name" value="ANK"/>
    <property type="match status" value="6"/>
</dbReference>
<dbReference type="PATRIC" id="fig|907348.3.peg.2090"/>
<dbReference type="AlphaFoldDB" id="H7EMB3"/>
<evidence type="ECO:0000313" key="6">
    <source>
        <dbReference type="EMBL" id="EIC01198.1"/>
    </source>
</evidence>
<feature type="repeat" description="ANK" evidence="3">
    <location>
        <begin position="317"/>
        <end position="349"/>
    </location>
</feature>
<dbReference type="Proteomes" id="UP000003571">
    <property type="component" value="Unassembled WGS sequence"/>
</dbReference>